<reference evidence="3" key="1">
    <citation type="journal article" date="2019" name="Int. J. Syst. Evol. Microbiol.">
        <title>The Global Catalogue of Microorganisms (GCM) 10K type strain sequencing project: providing services to taxonomists for standard genome sequencing and annotation.</title>
        <authorList>
            <consortium name="The Broad Institute Genomics Platform"/>
            <consortium name="The Broad Institute Genome Sequencing Center for Infectious Disease"/>
            <person name="Wu L."/>
            <person name="Ma J."/>
        </authorList>
    </citation>
    <scope>NUCLEOTIDE SEQUENCE [LARGE SCALE GENOMIC DNA]</scope>
    <source>
        <strain evidence="3">NBRC 108894</strain>
    </source>
</reference>
<feature type="transmembrane region" description="Helical" evidence="1">
    <location>
        <begin position="89"/>
        <end position="113"/>
    </location>
</feature>
<dbReference type="EMBL" id="BSVB01000001">
    <property type="protein sequence ID" value="GMA95489.1"/>
    <property type="molecule type" value="Genomic_DNA"/>
</dbReference>
<feature type="transmembrane region" description="Helical" evidence="1">
    <location>
        <begin position="46"/>
        <end position="68"/>
    </location>
</feature>
<accession>A0ABQ6K547</accession>
<feature type="transmembrane region" description="Helical" evidence="1">
    <location>
        <begin position="313"/>
        <end position="335"/>
    </location>
</feature>
<organism evidence="2 3">
    <name type="scientific">Pseudolysinimonas kribbensis</name>
    <dbReference type="NCBI Taxonomy" id="433641"/>
    <lineage>
        <taxon>Bacteria</taxon>
        <taxon>Bacillati</taxon>
        <taxon>Actinomycetota</taxon>
        <taxon>Actinomycetes</taxon>
        <taxon>Micrococcales</taxon>
        <taxon>Microbacteriaceae</taxon>
        <taxon>Pseudolysinimonas</taxon>
    </lineage>
</organism>
<feature type="transmembrane region" description="Helical" evidence="1">
    <location>
        <begin position="288"/>
        <end position="307"/>
    </location>
</feature>
<feature type="transmembrane region" description="Helical" evidence="1">
    <location>
        <begin position="218"/>
        <end position="239"/>
    </location>
</feature>
<feature type="transmembrane region" description="Helical" evidence="1">
    <location>
        <begin position="125"/>
        <end position="150"/>
    </location>
</feature>
<gene>
    <name evidence="2" type="ORF">GCM10025881_23130</name>
</gene>
<evidence type="ECO:0000313" key="3">
    <source>
        <dbReference type="Proteomes" id="UP001157034"/>
    </source>
</evidence>
<keyword evidence="1" id="KW-0472">Membrane</keyword>
<dbReference type="Proteomes" id="UP001157034">
    <property type="component" value="Unassembled WGS sequence"/>
</dbReference>
<keyword evidence="1" id="KW-0812">Transmembrane</keyword>
<evidence type="ECO:0008006" key="4">
    <source>
        <dbReference type="Google" id="ProtNLM"/>
    </source>
</evidence>
<protein>
    <recommendedName>
        <fullName evidence="4">ABC transporter permease</fullName>
    </recommendedName>
</protein>
<feature type="transmembrane region" description="Helical" evidence="1">
    <location>
        <begin position="361"/>
        <end position="380"/>
    </location>
</feature>
<comment type="caution">
    <text evidence="2">The sequence shown here is derived from an EMBL/GenBank/DDBJ whole genome shotgun (WGS) entry which is preliminary data.</text>
</comment>
<sequence length="500" mass="50201">MRAAMAAHRRSTRFGVASAIVLVAAGLLSAFSSLLVGVPAYPTAASGAAVVSAVVTVWVVGRVAYAAFSGGSTPRLELFRPLPIPRRTLARGLLVTGLFDPALVVMAIAFGALVALGAHGGVGPALVGALGAILTVLLSSVLVSVVEALMPPASQQRRAMGTIVVAVVISLVAVVGTLLPSVAAALIAGTVPALGLILGILPTGWAADAVRATTTGDLLGAVLPLAGSVLLLAALTLVWPAVLSRRLDGDLAATSRRRATRRRLLPGTPVGGVVSKELRMWARDPLRLTFLVIAAIIGLGVCIVPELSQGTGFLLPFAGILSVVIAGAGGCNLYGSDGLALRLTLMVPGAARADIRGRQGAFLLLVGPYALIATIVLTTLSAQGWAWPWVLALLPAIVGGATGLLPIASLVAVLPLDANGGPAPAWPVKVYAAMVLTLLTAAPTAAVLIAGAITGSTATQWAAVPVGVASGLLAAGLLGRAATIRLRRRGVAIVEQLSAA</sequence>
<proteinExistence type="predicted"/>
<evidence type="ECO:0000313" key="2">
    <source>
        <dbReference type="EMBL" id="GMA95489.1"/>
    </source>
</evidence>
<feature type="transmembrane region" description="Helical" evidence="1">
    <location>
        <begin position="459"/>
        <end position="479"/>
    </location>
</feature>
<feature type="transmembrane region" description="Helical" evidence="1">
    <location>
        <begin position="162"/>
        <end position="188"/>
    </location>
</feature>
<name>A0ABQ6K547_9MICO</name>
<keyword evidence="3" id="KW-1185">Reference proteome</keyword>
<evidence type="ECO:0000256" key="1">
    <source>
        <dbReference type="SAM" id="Phobius"/>
    </source>
</evidence>
<keyword evidence="1" id="KW-1133">Transmembrane helix</keyword>
<feature type="transmembrane region" description="Helical" evidence="1">
    <location>
        <begin position="386"/>
        <end position="416"/>
    </location>
</feature>
<feature type="transmembrane region" description="Helical" evidence="1">
    <location>
        <begin position="428"/>
        <end position="453"/>
    </location>
</feature>